<evidence type="ECO:0000313" key="4">
    <source>
        <dbReference type="Proteomes" id="UP001156706"/>
    </source>
</evidence>
<sequence length="315" mass="33821">MVAGISPLRAGMRRLALIGGIAALLPLLAYGLGSLDWRLELFSHFLPHASVLLAVVAWVVGKGRARQGFALAGCLGLMATIQPLLPSSAKPAGQGGAIRLLSYNVYLHNPDMVDVQMQIARHDPDLILLIELTPVQWQQLHALRKRYPHGCAHPQDDPFGMAVLSRLPLRSCVVEGEDLGLPVIVARLERGPYLVGLHAPPPLSPLLASQRQAMLGHWSRRLADQPDALLMGDLNLTPWSPIYRQLLSNSGLRDARAGQGMLASWPAGLGVLGLPLDQALVGRAWAVADLQVGSAGMSDHRPLILTVAPRAQDAP</sequence>
<reference evidence="4" key="1">
    <citation type="journal article" date="2019" name="Int. J. Syst. Evol. Microbiol.">
        <title>The Global Catalogue of Microorganisms (GCM) 10K type strain sequencing project: providing services to taxonomists for standard genome sequencing and annotation.</title>
        <authorList>
            <consortium name="The Broad Institute Genomics Platform"/>
            <consortium name="The Broad Institute Genome Sequencing Center for Infectious Disease"/>
            <person name="Wu L."/>
            <person name="Ma J."/>
        </authorList>
    </citation>
    <scope>NUCLEOTIDE SEQUENCE [LARGE SCALE GENOMIC DNA]</scope>
    <source>
        <strain evidence="4">NBRC 110044</strain>
    </source>
</reference>
<dbReference type="InterPro" id="IPR036691">
    <property type="entry name" value="Endo/exonu/phosph_ase_sf"/>
</dbReference>
<dbReference type="Gene3D" id="3.60.10.10">
    <property type="entry name" value="Endonuclease/exonuclease/phosphatase"/>
    <property type="match status" value="1"/>
</dbReference>
<dbReference type="Pfam" id="PF03372">
    <property type="entry name" value="Exo_endo_phos"/>
    <property type="match status" value="1"/>
</dbReference>
<feature type="domain" description="Endonuclease/exonuclease/phosphatase" evidence="2">
    <location>
        <begin position="101"/>
        <end position="300"/>
    </location>
</feature>
<dbReference type="SUPFAM" id="SSF56219">
    <property type="entry name" value="DNase I-like"/>
    <property type="match status" value="1"/>
</dbReference>
<evidence type="ECO:0000256" key="1">
    <source>
        <dbReference type="SAM" id="Phobius"/>
    </source>
</evidence>
<evidence type="ECO:0000313" key="3">
    <source>
        <dbReference type="EMBL" id="GLR12667.1"/>
    </source>
</evidence>
<dbReference type="InterPro" id="IPR005135">
    <property type="entry name" value="Endo/exonuclease/phosphatase"/>
</dbReference>
<name>A0ABQ5YDY0_9NEIS</name>
<keyword evidence="1" id="KW-0812">Transmembrane</keyword>
<accession>A0ABQ5YDY0</accession>
<dbReference type="Proteomes" id="UP001156706">
    <property type="component" value="Unassembled WGS sequence"/>
</dbReference>
<gene>
    <name evidence="3" type="ORF">GCM10007907_14570</name>
</gene>
<keyword evidence="1" id="KW-1133">Transmembrane helix</keyword>
<proteinExistence type="predicted"/>
<organism evidence="3 4">
    <name type="scientific">Chitinimonas prasina</name>
    <dbReference type="NCBI Taxonomy" id="1434937"/>
    <lineage>
        <taxon>Bacteria</taxon>
        <taxon>Pseudomonadati</taxon>
        <taxon>Pseudomonadota</taxon>
        <taxon>Betaproteobacteria</taxon>
        <taxon>Neisseriales</taxon>
        <taxon>Chitinibacteraceae</taxon>
        <taxon>Chitinimonas</taxon>
    </lineage>
</organism>
<keyword evidence="4" id="KW-1185">Reference proteome</keyword>
<feature type="transmembrane region" description="Helical" evidence="1">
    <location>
        <begin position="45"/>
        <end position="61"/>
    </location>
</feature>
<comment type="caution">
    <text evidence="3">The sequence shown here is derived from an EMBL/GenBank/DDBJ whole genome shotgun (WGS) entry which is preliminary data.</text>
</comment>
<dbReference type="EMBL" id="BSOG01000002">
    <property type="protein sequence ID" value="GLR12667.1"/>
    <property type="molecule type" value="Genomic_DNA"/>
</dbReference>
<protein>
    <recommendedName>
        <fullName evidence="2">Endonuclease/exonuclease/phosphatase domain-containing protein</fullName>
    </recommendedName>
</protein>
<evidence type="ECO:0000259" key="2">
    <source>
        <dbReference type="Pfam" id="PF03372"/>
    </source>
</evidence>
<keyword evidence="1" id="KW-0472">Membrane</keyword>